<accession>A0ABV9UMK9</accession>
<name>A0ABV9UMK9_9ACTN</name>
<dbReference type="PANTHER" id="PTHR47354">
    <property type="entry name" value="NADH OXIDOREDUCTASE HCR"/>
    <property type="match status" value="1"/>
</dbReference>
<evidence type="ECO:0000256" key="1">
    <source>
        <dbReference type="ARBA" id="ARBA00001974"/>
    </source>
</evidence>
<keyword evidence="4" id="KW-1185">Reference proteome</keyword>
<proteinExistence type="predicted"/>
<evidence type="ECO:0000256" key="2">
    <source>
        <dbReference type="SAM" id="MobiDB-lite"/>
    </source>
</evidence>
<reference evidence="4" key="1">
    <citation type="journal article" date="2019" name="Int. J. Syst. Evol. Microbiol.">
        <title>The Global Catalogue of Microorganisms (GCM) 10K type strain sequencing project: providing services to taxonomists for standard genome sequencing and annotation.</title>
        <authorList>
            <consortium name="The Broad Institute Genomics Platform"/>
            <consortium name="The Broad Institute Genome Sequencing Center for Infectious Disease"/>
            <person name="Wu L."/>
            <person name="Ma J."/>
        </authorList>
    </citation>
    <scope>NUCLEOTIDE SEQUENCE [LARGE SCALE GENOMIC DNA]</scope>
    <source>
        <strain evidence="4">CCM 7224</strain>
    </source>
</reference>
<sequence>MTIEATDPQLAAYPALSACLAHQSHCSHQAQHLPWGGELAPAPGGLPATGPGSAGSTAAEGHGAAPVAVDVRAPRVRPEASLHYLLGPSDASFDPLAPQALRNLVPDLAEHDVYLCGPGPMADAATASLIKAGVPEQHIHTEQFGF</sequence>
<dbReference type="InterPro" id="IPR039261">
    <property type="entry name" value="FNR_nucleotide-bd"/>
</dbReference>
<feature type="region of interest" description="Disordered" evidence="2">
    <location>
        <begin position="37"/>
        <end position="63"/>
    </location>
</feature>
<evidence type="ECO:0000313" key="3">
    <source>
        <dbReference type="EMBL" id="MFC4957332.1"/>
    </source>
</evidence>
<dbReference type="Proteomes" id="UP001595834">
    <property type="component" value="Unassembled WGS sequence"/>
</dbReference>
<dbReference type="Gene3D" id="3.40.50.80">
    <property type="entry name" value="Nucleotide-binding domain of ferredoxin-NADP reductase (FNR) module"/>
    <property type="match status" value="1"/>
</dbReference>
<dbReference type="RefSeq" id="WP_344377413.1">
    <property type="nucleotide sequence ID" value="NZ_BAAASQ010000018.1"/>
</dbReference>
<protein>
    <recommendedName>
        <fullName evidence="5">Oxidoreductase FAD/NAD(P)-binding domain-containing protein</fullName>
    </recommendedName>
</protein>
<evidence type="ECO:0008006" key="5">
    <source>
        <dbReference type="Google" id="ProtNLM"/>
    </source>
</evidence>
<organism evidence="3 4">
    <name type="scientific">Streptomyces mauvecolor</name>
    <dbReference type="NCBI Taxonomy" id="58345"/>
    <lineage>
        <taxon>Bacteria</taxon>
        <taxon>Bacillati</taxon>
        <taxon>Actinomycetota</taxon>
        <taxon>Actinomycetes</taxon>
        <taxon>Kitasatosporales</taxon>
        <taxon>Streptomycetaceae</taxon>
        <taxon>Streptomyces</taxon>
    </lineage>
</organism>
<comment type="cofactor">
    <cofactor evidence="1">
        <name>FAD</name>
        <dbReference type="ChEBI" id="CHEBI:57692"/>
    </cofactor>
</comment>
<dbReference type="EMBL" id="JBHSIZ010000016">
    <property type="protein sequence ID" value="MFC4957332.1"/>
    <property type="molecule type" value="Genomic_DNA"/>
</dbReference>
<evidence type="ECO:0000313" key="4">
    <source>
        <dbReference type="Proteomes" id="UP001595834"/>
    </source>
</evidence>
<dbReference type="PANTHER" id="PTHR47354:SF5">
    <property type="entry name" value="PROTEIN RFBI"/>
    <property type="match status" value="1"/>
</dbReference>
<dbReference type="InterPro" id="IPR050415">
    <property type="entry name" value="MRET"/>
</dbReference>
<comment type="caution">
    <text evidence="3">The sequence shown here is derived from an EMBL/GenBank/DDBJ whole genome shotgun (WGS) entry which is preliminary data.</text>
</comment>
<dbReference type="SUPFAM" id="SSF52343">
    <property type="entry name" value="Ferredoxin reductase-like, C-terminal NADP-linked domain"/>
    <property type="match status" value="1"/>
</dbReference>
<gene>
    <name evidence="3" type="ORF">ACFPFX_13665</name>
</gene>